<evidence type="ECO:0000313" key="4">
    <source>
        <dbReference type="EMBL" id="KAK8833756.1"/>
    </source>
</evidence>
<evidence type="ECO:0000259" key="2">
    <source>
        <dbReference type="Pfam" id="PF05970"/>
    </source>
</evidence>
<gene>
    <name evidence="6" type="ORF">M9Y10_017313</name>
    <name evidence="5" type="ORF">M9Y10_039998</name>
    <name evidence="4" type="ORF">M9Y10_040486</name>
    <name evidence="3" type="ORF">M9Y10_042322</name>
</gene>
<feature type="domain" description="DNA helicase Pif1-like DEAD-box helicase" evidence="2">
    <location>
        <begin position="96"/>
        <end position="175"/>
    </location>
</feature>
<dbReference type="Gene3D" id="3.40.50.300">
    <property type="entry name" value="P-loop containing nucleotide triphosphate hydrolases"/>
    <property type="match status" value="1"/>
</dbReference>
<dbReference type="SUPFAM" id="SSF52540">
    <property type="entry name" value="P-loop containing nucleoside triphosphate hydrolases"/>
    <property type="match status" value="1"/>
</dbReference>
<keyword evidence="7" id="KW-1185">Reference proteome</keyword>
<evidence type="ECO:0000313" key="6">
    <source>
        <dbReference type="EMBL" id="KAK8852339.1"/>
    </source>
</evidence>
<evidence type="ECO:0000313" key="3">
    <source>
        <dbReference type="EMBL" id="KAK8833704.1"/>
    </source>
</evidence>
<dbReference type="InterPro" id="IPR010285">
    <property type="entry name" value="DNA_helicase_pif1-like_DEAD"/>
</dbReference>
<organism evidence="6 7">
    <name type="scientific">Tritrichomonas musculus</name>
    <dbReference type="NCBI Taxonomy" id="1915356"/>
    <lineage>
        <taxon>Eukaryota</taxon>
        <taxon>Metamonada</taxon>
        <taxon>Parabasalia</taxon>
        <taxon>Tritrichomonadida</taxon>
        <taxon>Tritrichomonadidae</taxon>
        <taxon>Tritrichomonas</taxon>
    </lineage>
</organism>
<keyword evidence="1" id="KW-0347">Helicase</keyword>
<sequence>MDYKMISNFMNQGVDTSDLLKVLNNYRPPIQRIKDRVELCMQYINDIKSVLMEEKPVSRNSFDVSNDILKKYICIDFTEKEKEESKNLFESNYPLLNEQQKAIVDKIITEIHLITNFCILGKAGTGKSFLIKTLMAYFRFNNIPYGVTASTGIAAALIHGHTLHSLFSLFSKDDDLCCGLILSDVQGKALTNMKLQC</sequence>
<dbReference type="PANTHER" id="PTHR10492">
    <property type="match status" value="1"/>
</dbReference>
<accession>A0ABR2HUV9</accession>
<evidence type="ECO:0000313" key="5">
    <source>
        <dbReference type="EMBL" id="KAK8833872.1"/>
    </source>
</evidence>
<evidence type="ECO:0000313" key="7">
    <source>
        <dbReference type="Proteomes" id="UP001470230"/>
    </source>
</evidence>
<keyword evidence="1" id="KW-0227">DNA damage</keyword>
<keyword evidence="1" id="KW-0234">DNA repair</keyword>
<dbReference type="EMBL" id="JAPFFF010000616">
    <property type="protein sequence ID" value="KAK8833872.1"/>
    <property type="molecule type" value="Genomic_DNA"/>
</dbReference>
<dbReference type="EMBL" id="JAPFFF010000023">
    <property type="protein sequence ID" value="KAK8852339.1"/>
    <property type="molecule type" value="Genomic_DNA"/>
</dbReference>
<dbReference type="Pfam" id="PF05970">
    <property type="entry name" value="PIF1"/>
    <property type="match status" value="1"/>
</dbReference>
<proteinExistence type="inferred from homology"/>
<name>A0ABR2HUV9_9EUKA</name>
<comment type="cofactor">
    <cofactor evidence="1">
        <name>Mg(2+)</name>
        <dbReference type="ChEBI" id="CHEBI:18420"/>
    </cofactor>
</comment>
<dbReference type="EMBL" id="JAPFFF010000668">
    <property type="protein sequence ID" value="KAK8833756.1"/>
    <property type="molecule type" value="Genomic_DNA"/>
</dbReference>
<keyword evidence="1" id="KW-0378">Hydrolase</keyword>
<comment type="similarity">
    <text evidence="1">Belongs to the helicase family.</text>
</comment>
<dbReference type="Proteomes" id="UP001470230">
    <property type="component" value="Unassembled WGS sequence"/>
</dbReference>
<comment type="catalytic activity">
    <reaction evidence="1">
        <text>ATP + H2O = ADP + phosphate + H(+)</text>
        <dbReference type="Rhea" id="RHEA:13065"/>
        <dbReference type="ChEBI" id="CHEBI:15377"/>
        <dbReference type="ChEBI" id="CHEBI:15378"/>
        <dbReference type="ChEBI" id="CHEBI:30616"/>
        <dbReference type="ChEBI" id="CHEBI:43474"/>
        <dbReference type="ChEBI" id="CHEBI:456216"/>
        <dbReference type="EC" id="5.6.2.3"/>
    </reaction>
</comment>
<evidence type="ECO:0000256" key="1">
    <source>
        <dbReference type="RuleBase" id="RU363044"/>
    </source>
</evidence>
<dbReference type="EMBL" id="JAPFFF010000706">
    <property type="protein sequence ID" value="KAK8833704.1"/>
    <property type="molecule type" value="Genomic_DNA"/>
</dbReference>
<comment type="caution">
    <text evidence="6">The sequence shown here is derived from an EMBL/GenBank/DDBJ whole genome shotgun (WGS) entry which is preliminary data.</text>
</comment>
<keyword evidence="1" id="KW-0233">DNA recombination</keyword>
<keyword evidence="1" id="KW-0547">Nucleotide-binding</keyword>
<keyword evidence="1" id="KW-0067">ATP-binding</keyword>
<dbReference type="EC" id="5.6.2.3" evidence="1"/>
<protein>
    <recommendedName>
        <fullName evidence="1">ATP-dependent DNA helicase</fullName>
        <ecNumber evidence="1">5.6.2.3</ecNumber>
    </recommendedName>
</protein>
<reference evidence="6 7" key="1">
    <citation type="submission" date="2024-04" db="EMBL/GenBank/DDBJ databases">
        <title>Tritrichomonas musculus Genome.</title>
        <authorList>
            <person name="Alves-Ferreira E."/>
            <person name="Grigg M."/>
            <person name="Lorenzi H."/>
            <person name="Galac M."/>
        </authorList>
    </citation>
    <scope>NUCLEOTIDE SEQUENCE [LARGE SCALE GENOMIC DNA]</scope>
    <source>
        <strain evidence="6 7">EAF2021</strain>
    </source>
</reference>
<dbReference type="InterPro" id="IPR027417">
    <property type="entry name" value="P-loop_NTPase"/>
</dbReference>